<name>A0ABZ2TL52_9BACT</name>
<gene>
    <name evidence="2" type="ORF">LQ356_03170</name>
</gene>
<feature type="coiled-coil region" evidence="1">
    <location>
        <begin position="49"/>
        <end position="169"/>
    </location>
</feature>
<evidence type="ECO:0000256" key="1">
    <source>
        <dbReference type="SAM" id="Coils"/>
    </source>
</evidence>
<dbReference type="Gene3D" id="1.10.287.1490">
    <property type="match status" value="1"/>
</dbReference>
<dbReference type="RefSeq" id="WP_405311473.1">
    <property type="nucleotide sequence ID" value="NZ_CP088155.1"/>
</dbReference>
<keyword evidence="3" id="KW-1185">Reference proteome</keyword>
<proteinExistence type="predicted"/>
<sequence>MEKSKKRKILLGTLIPTSIVLSASITVGALLTSPKISTLLLLKECNGYYQKYRKILETRKDDLSKLENQYKSVDVEVKKIDKELTKLQDNLDKENDANKKAMIQKNIDKTKKQLSEKRKHYNGLKKEYQDMLPKFISLANNLQRIFKPMETLYNNIEQLKKDKNMTNALWKKSKLSLEKVKQDYESWILSEYKNI</sequence>
<reference evidence="2" key="1">
    <citation type="submission" date="2021-11" db="EMBL/GenBank/DDBJ databases">
        <title>The first genome sequence of unculturable Mycoplasma faucium obtained by de novo assembly of metagenomic reads.</title>
        <authorList>
            <person name="Sabat A.J."/>
            <person name="Bathoorn E."/>
            <person name="Akkerboom V."/>
            <person name="Friedrich A.W."/>
        </authorList>
    </citation>
    <scope>NUCLEOTIDE SEQUENCE [LARGE SCALE GENOMIC DNA]</scope>
    <source>
        <strain evidence="2">UMCG-MFM1</strain>
    </source>
</reference>
<keyword evidence="1" id="KW-0175">Coiled coil</keyword>
<dbReference type="Proteomes" id="UP001622612">
    <property type="component" value="Chromosome"/>
</dbReference>
<evidence type="ECO:0000313" key="2">
    <source>
        <dbReference type="EMBL" id="WYM97175.1"/>
    </source>
</evidence>
<organism evidence="2 3">
    <name type="scientific">Metamycoplasma faucium</name>
    <dbReference type="NCBI Taxonomy" id="56142"/>
    <lineage>
        <taxon>Bacteria</taxon>
        <taxon>Bacillati</taxon>
        <taxon>Mycoplasmatota</taxon>
        <taxon>Mycoplasmoidales</taxon>
        <taxon>Metamycoplasmataceae</taxon>
        <taxon>Metamycoplasma</taxon>
    </lineage>
</organism>
<dbReference type="SUPFAM" id="SSF57997">
    <property type="entry name" value="Tropomyosin"/>
    <property type="match status" value="1"/>
</dbReference>
<evidence type="ECO:0000313" key="3">
    <source>
        <dbReference type="Proteomes" id="UP001622612"/>
    </source>
</evidence>
<dbReference type="EMBL" id="CP088155">
    <property type="protein sequence ID" value="WYM97175.1"/>
    <property type="molecule type" value="Genomic_DNA"/>
</dbReference>
<evidence type="ECO:0008006" key="4">
    <source>
        <dbReference type="Google" id="ProtNLM"/>
    </source>
</evidence>
<accession>A0ABZ2TL52</accession>
<protein>
    <recommendedName>
        <fullName evidence="4">Chromosome partition protein Smc</fullName>
    </recommendedName>
</protein>